<protein>
    <recommendedName>
        <fullName evidence="1">KIB1-4 beta-propeller domain-containing protein</fullName>
    </recommendedName>
</protein>
<keyword evidence="3" id="KW-1185">Reference proteome</keyword>
<dbReference type="AlphaFoldDB" id="A0A0D9WTT9"/>
<organism evidence="2 3">
    <name type="scientific">Leersia perrieri</name>
    <dbReference type="NCBI Taxonomy" id="77586"/>
    <lineage>
        <taxon>Eukaryota</taxon>
        <taxon>Viridiplantae</taxon>
        <taxon>Streptophyta</taxon>
        <taxon>Embryophyta</taxon>
        <taxon>Tracheophyta</taxon>
        <taxon>Spermatophyta</taxon>
        <taxon>Magnoliopsida</taxon>
        <taxon>Liliopsida</taxon>
        <taxon>Poales</taxon>
        <taxon>Poaceae</taxon>
        <taxon>BOP clade</taxon>
        <taxon>Oryzoideae</taxon>
        <taxon>Oryzeae</taxon>
        <taxon>Oryzinae</taxon>
        <taxon>Leersia</taxon>
    </lineage>
</organism>
<accession>A0A0D9WTT9</accession>
<dbReference type="Gramene" id="LPERR06G22100.2">
    <property type="protein sequence ID" value="LPERR06G22100.2"/>
    <property type="gene ID" value="LPERR06G22100"/>
</dbReference>
<dbReference type="Pfam" id="PF03478">
    <property type="entry name" value="Beta-prop_KIB1-4"/>
    <property type="match status" value="1"/>
</dbReference>
<dbReference type="EnsemblPlants" id="LPERR06G22100.2">
    <property type="protein sequence ID" value="LPERR06G22100.2"/>
    <property type="gene ID" value="LPERR06G22100"/>
</dbReference>
<dbReference type="PANTHER" id="PTHR33127:SF47">
    <property type="entry name" value="DUF295 DOMAIN-CONTAINING PROTEIN"/>
    <property type="match status" value="1"/>
</dbReference>
<evidence type="ECO:0000259" key="1">
    <source>
        <dbReference type="Pfam" id="PF03478"/>
    </source>
</evidence>
<sequence length="278" mass="31026">MEPDATPTSSTSCSKPSKLPLALLNLEHKSKKRLLFDLSTKQTHGITDNTVFSFPDGATLAFENGGWLLMVQNSRHGFRERTLQTVFLVHTSNGRRVDLPRFRTVANGLFLFYVDSHGEPLVAAYEIQVSDTIHIACPGDMSWSTYKNDDTDAFQSQQRTTAFTLIVDAALRGKKVIWIDNHGRIFVFDMAETAWKTPVISPGWPCQGGIYFLVASNEGVKDGENEEEITLISCCRFGEHFCDFNFFKLDAAAMAWLPLDDDDADDLDGFSTLADHSV</sequence>
<reference evidence="2 3" key="1">
    <citation type="submission" date="2012-08" db="EMBL/GenBank/DDBJ databases">
        <title>Oryza genome evolution.</title>
        <authorList>
            <person name="Wing R.A."/>
        </authorList>
    </citation>
    <scope>NUCLEOTIDE SEQUENCE</scope>
</reference>
<dbReference type="InterPro" id="IPR005174">
    <property type="entry name" value="KIB1-4_b-propeller"/>
</dbReference>
<reference evidence="2" key="3">
    <citation type="submission" date="2015-04" db="UniProtKB">
        <authorList>
            <consortium name="EnsemblPlants"/>
        </authorList>
    </citation>
    <scope>IDENTIFICATION</scope>
</reference>
<evidence type="ECO:0000313" key="3">
    <source>
        <dbReference type="Proteomes" id="UP000032180"/>
    </source>
</evidence>
<feature type="domain" description="KIB1-4 beta-propeller" evidence="1">
    <location>
        <begin position="56"/>
        <end position="257"/>
    </location>
</feature>
<proteinExistence type="predicted"/>
<dbReference type="PANTHER" id="PTHR33127">
    <property type="entry name" value="TRANSMEMBRANE PROTEIN"/>
    <property type="match status" value="1"/>
</dbReference>
<name>A0A0D9WTT9_9ORYZ</name>
<reference evidence="3" key="2">
    <citation type="submission" date="2013-12" db="EMBL/GenBank/DDBJ databases">
        <authorList>
            <person name="Yu Y."/>
            <person name="Lee S."/>
            <person name="de Baynast K."/>
            <person name="Wissotski M."/>
            <person name="Liu L."/>
            <person name="Talag J."/>
            <person name="Goicoechea J."/>
            <person name="Angelova A."/>
            <person name="Jetty R."/>
            <person name="Kudrna D."/>
            <person name="Golser W."/>
            <person name="Rivera L."/>
            <person name="Zhang J."/>
            <person name="Wing R."/>
        </authorList>
    </citation>
    <scope>NUCLEOTIDE SEQUENCE</scope>
</reference>
<dbReference type="HOGENOM" id="CLU_064588_0_0_1"/>
<evidence type="ECO:0000313" key="2">
    <source>
        <dbReference type="EnsemblPlants" id="LPERR06G22100.2"/>
    </source>
</evidence>
<dbReference type="Proteomes" id="UP000032180">
    <property type="component" value="Chromosome 6"/>
</dbReference>